<gene>
    <name evidence="4" type="ORF">AUP40_11180</name>
</gene>
<dbReference type="Pfam" id="PF19305">
    <property type="entry name" value="MmgE_PrpD_C"/>
    <property type="match status" value="1"/>
</dbReference>
<dbReference type="EMBL" id="LPXL01000008">
    <property type="protein sequence ID" value="KZD06186.1"/>
    <property type="molecule type" value="Genomic_DNA"/>
</dbReference>
<dbReference type="SUPFAM" id="SSF103378">
    <property type="entry name" value="2-methylcitrate dehydratase PrpD"/>
    <property type="match status" value="1"/>
</dbReference>
<protein>
    <submittedName>
        <fullName evidence="4">2-methylcitrate dehydratase</fullName>
    </submittedName>
</protein>
<sequence length="405" mass="42818">MVATKAAVEGGNHTAIGHSNRVSSGGAALLNGTSAHGEDFDDTFEGGPVHSGVVLVPALLAAAETWQLPNDRTALGISVGSEILCRLALTLPKAVHKAGFHPTAVLGTFAATLGICVACNANAKVTANALGIAGSMASGIIEYLGDGSWTKRMHPGWSAQSALQAYSLARAGFIGPRKVFEGTHGAFSTFAPSISPLVENLFEDLGARYVSDTITFKPYPCGTMIQPYIDCAIGLQREGIFLDGIVSIDCKTAEGIVHRLWEPLSLKRKPPTAYAAKFSVPFGIALGLVRGTATLGDYTEESIQDPVLLNLSSRVGFEIDPQNPYPKAFTGHVRIVYEDGKTIEREQDHMRGGASDPLSRSEIDAKFSDNLAFGGVRNSDELLTICNEIASGVGDFNKISRLAVK</sequence>
<evidence type="ECO:0000256" key="1">
    <source>
        <dbReference type="ARBA" id="ARBA00006174"/>
    </source>
</evidence>
<dbReference type="InterPro" id="IPR042183">
    <property type="entry name" value="MmgE/PrpD_sf_1"/>
</dbReference>
<dbReference type="Pfam" id="PF03972">
    <property type="entry name" value="MmgE_PrpD_N"/>
    <property type="match status" value="1"/>
</dbReference>
<feature type="domain" description="MmgE/PrpD C-terminal" evidence="3">
    <location>
        <begin position="219"/>
        <end position="372"/>
    </location>
</feature>
<dbReference type="InterPro" id="IPR042188">
    <property type="entry name" value="MmgE/PrpD_sf_2"/>
</dbReference>
<evidence type="ECO:0000313" key="5">
    <source>
        <dbReference type="Proteomes" id="UP000076167"/>
    </source>
</evidence>
<accession>A0ABR5Y599</accession>
<dbReference type="PANTHER" id="PTHR16943">
    <property type="entry name" value="2-METHYLCITRATE DEHYDRATASE-RELATED"/>
    <property type="match status" value="1"/>
</dbReference>
<keyword evidence="5" id="KW-1185">Reference proteome</keyword>
<evidence type="ECO:0000259" key="2">
    <source>
        <dbReference type="Pfam" id="PF03972"/>
    </source>
</evidence>
<feature type="domain" description="MmgE/PrpD N-terminal" evidence="2">
    <location>
        <begin position="8"/>
        <end position="191"/>
    </location>
</feature>
<organism evidence="4 5">
    <name type="scientific">Thalassospira xiamenensis</name>
    <dbReference type="NCBI Taxonomy" id="220697"/>
    <lineage>
        <taxon>Bacteria</taxon>
        <taxon>Pseudomonadati</taxon>
        <taxon>Pseudomonadota</taxon>
        <taxon>Alphaproteobacteria</taxon>
        <taxon>Rhodospirillales</taxon>
        <taxon>Thalassospiraceae</taxon>
        <taxon>Thalassospira</taxon>
    </lineage>
</organism>
<comment type="similarity">
    <text evidence="1">Belongs to the PrpD family.</text>
</comment>
<dbReference type="InterPro" id="IPR045337">
    <property type="entry name" value="MmgE_PrpD_C"/>
</dbReference>
<dbReference type="InterPro" id="IPR036148">
    <property type="entry name" value="MmgE/PrpD_sf"/>
</dbReference>
<dbReference type="Proteomes" id="UP000076167">
    <property type="component" value="Unassembled WGS sequence"/>
</dbReference>
<proteinExistence type="inferred from homology"/>
<dbReference type="Gene3D" id="1.10.4100.10">
    <property type="entry name" value="2-methylcitrate dehydratase PrpD"/>
    <property type="match status" value="1"/>
</dbReference>
<dbReference type="InterPro" id="IPR045336">
    <property type="entry name" value="MmgE_PrpD_N"/>
</dbReference>
<reference evidence="4 5" key="1">
    <citation type="submission" date="2015-12" db="EMBL/GenBank/DDBJ databases">
        <title>Genome sequence of Thalassospira xiamenensis MCCC 1A03005.</title>
        <authorList>
            <person name="Lu L."/>
            <person name="Lai Q."/>
            <person name="Shao Z."/>
            <person name="Qian P."/>
        </authorList>
    </citation>
    <scope>NUCLEOTIDE SEQUENCE [LARGE SCALE GENOMIC DNA]</scope>
    <source>
        <strain evidence="4 5">MCCC 1A03005</strain>
    </source>
</reference>
<dbReference type="Gene3D" id="3.30.1330.120">
    <property type="entry name" value="2-methylcitrate dehydratase PrpD"/>
    <property type="match status" value="1"/>
</dbReference>
<evidence type="ECO:0000313" key="4">
    <source>
        <dbReference type="EMBL" id="KZD06186.1"/>
    </source>
</evidence>
<name>A0ABR5Y599_9PROT</name>
<dbReference type="InterPro" id="IPR005656">
    <property type="entry name" value="MmgE_PrpD"/>
</dbReference>
<dbReference type="PANTHER" id="PTHR16943:SF8">
    <property type="entry name" value="2-METHYLCITRATE DEHYDRATASE"/>
    <property type="match status" value="1"/>
</dbReference>
<comment type="caution">
    <text evidence="4">The sequence shown here is derived from an EMBL/GenBank/DDBJ whole genome shotgun (WGS) entry which is preliminary data.</text>
</comment>
<evidence type="ECO:0000259" key="3">
    <source>
        <dbReference type="Pfam" id="PF19305"/>
    </source>
</evidence>